<name>A0A9J5Y2R1_SOLCO</name>
<comment type="caution">
    <text evidence="2">The sequence shown here is derived from an EMBL/GenBank/DDBJ whole genome shotgun (WGS) entry which is preliminary data.</text>
</comment>
<sequence>MPGCYKGRNEEIVDVKKEQKRQALLQADVTYTSDDKDEDMEEVDEAEEDEK</sequence>
<reference evidence="2 3" key="1">
    <citation type="submission" date="2020-09" db="EMBL/GenBank/DDBJ databases">
        <title>De no assembly of potato wild relative species, Solanum commersonii.</title>
        <authorList>
            <person name="Cho K."/>
        </authorList>
    </citation>
    <scope>NUCLEOTIDE SEQUENCE [LARGE SCALE GENOMIC DNA]</scope>
    <source>
        <strain evidence="2">LZ3.2</strain>
        <tissue evidence="2">Leaf</tissue>
    </source>
</reference>
<organism evidence="2 3">
    <name type="scientific">Solanum commersonii</name>
    <name type="common">Commerson's wild potato</name>
    <name type="synonym">Commerson's nightshade</name>
    <dbReference type="NCBI Taxonomy" id="4109"/>
    <lineage>
        <taxon>Eukaryota</taxon>
        <taxon>Viridiplantae</taxon>
        <taxon>Streptophyta</taxon>
        <taxon>Embryophyta</taxon>
        <taxon>Tracheophyta</taxon>
        <taxon>Spermatophyta</taxon>
        <taxon>Magnoliopsida</taxon>
        <taxon>eudicotyledons</taxon>
        <taxon>Gunneridae</taxon>
        <taxon>Pentapetalae</taxon>
        <taxon>asterids</taxon>
        <taxon>lamiids</taxon>
        <taxon>Solanales</taxon>
        <taxon>Solanaceae</taxon>
        <taxon>Solanoideae</taxon>
        <taxon>Solaneae</taxon>
        <taxon>Solanum</taxon>
    </lineage>
</organism>
<keyword evidence="3" id="KW-1185">Reference proteome</keyword>
<proteinExistence type="predicted"/>
<dbReference type="Proteomes" id="UP000824120">
    <property type="component" value="Chromosome 7"/>
</dbReference>
<feature type="region of interest" description="Disordered" evidence="1">
    <location>
        <begin position="26"/>
        <end position="51"/>
    </location>
</feature>
<dbReference type="EMBL" id="JACXVP010000007">
    <property type="protein sequence ID" value="KAG5594234.1"/>
    <property type="molecule type" value="Genomic_DNA"/>
</dbReference>
<accession>A0A9J5Y2R1</accession>
<dbReference type="AlphaFoldDB" id="A0A9J5Y2R1"/>
<protein>
    <submittedName>
        <fullName evidence="2">Uncharacterized protein</fullName>
    </submittedName>
</protein>
<evidence type="ECO:0000313" key="2">
    <source>
        <dbReference type="EMBL" id="KAG5594234.1"/>
    </source>
</evidence>
<gene>
    <name evidence="2" type="ORF">H5410_035466</name>
</gene>
<feature type="compositionally biased region" description="Acidic residues" evidence="1">
    <location>
        <begin position="35"/>
        <end position="51"/>
    </location>
</feature>
<evidence type="ECO:0000256" key="1">
    <source>
        <dbReference type="SAM" id="MobiDB-lite"/>
    </source>
</evidence>
<evidence type="ECO:0000313" key="3">
    <source>
        <dbReference type="Proteomes" id="UP000824120"/>
    </source>
</evidence>